<dbReference type="InterPro" id="IPR017871">
    <property type="entry name" value="ABC_transporter-like_CS"/>
</dbReference>
<dbReference type="Pfam" id="PF00005">
    <property type="entry name" value="ABC_tran"/>
    <property type="match status" value="1"/>
</dbReference>
<dbReference type="EMBL" id="CVRB01000001">
    <property type="protein sequence ID" value="CRK81429.1"/>
    <property type="molecule type" value="Genomic_DNA"/>
</dbReference>
<dbReference type="PANTHER" id="PTHR43875:SF15">
    <property type="entry name" value="TREHALOSE IMPORT ATP-BINDING PROTEIN SUGC"/>
    <property type="match status" value="1"/>
</dbReference>
<dbReference type="FunFam" id="3.40.50.300:FF:000042">
    <property type="entry name" value="Maltose/maltodextrin ABC transporter, ATP-binding protein"/>
    <property type="match status" value="1"/>
</dbReference>
<evidence type="ECO:0000256" key="4">
    <source>
        <dbReference type="ARBA" id="ARBA00022840"/>
    </source>
</evidence>
<dbReference type="PROSITE" id="PS50893">
    <property type="entry name" value="ABC_TRANSPORTER_2"/>
    <property type="match status" value="1"/>
</dbReference>
<dbReference type="GO" id="GO:0016887">
    <property type="term" value="F:ATP hydrolysis activity"/>
    <property type="evidence" value="ECO:0007669"/>
    <property type="project" value="InterPro"/>
</dbReference>
<dbReference type="GO" id="GO:0140359">
    <property type="term" value="F:ABC-type transporter activity"/>
    <property type="evidence" value="ECO:0007669"/>
    <property type="project" value="InterPro"/>
</dbReference>
<organism evidence="8 9">
    <name type="scientific">Neobacillus massiliamazoniensis</name>
    <dbReference type="NCBI Taxonomy" id="1499688"/>
    <lineage>
        <taxon>Bacteria</taxon>
        <taxon>Bacillati</taxon>
        <taxon>Bacillota</taxon>
        <taxon>Bacilli</taxon>
        <taxon>Bacillales</taxon>
        <taxon>Bacillaceae</taxon>
        <taxon>Neobacillus</taxon>
    </lineage>
</organism>
<dbReference type="CDD" id="cd03301">
    <property type="entry name" value="ABC_MalK_N"/>
    <property type="match status" value="1"/>
</dbReference>
<keyword evidence="9" id="KW-1185">Reference proteome</keyword>
<evidence type="ECO:0000256" key="3">
    <source>
        <dbReference type="ARBA" id="ARBA00022741"/>
    </source>
</evidence>
<keyword evidence="6" id="KW-0472">Membrane</keyword>
<keyword evidence="3" id="KW-0547">Nucleotide-binding</keyword>
<sequence>MGKITISNIKKAFGSNNILKGIDLEIQDGSFTILLGPSGCGKSTLLRIIAGLEEPTSGNLLINEEDVTYEEPKDRNIAMVFQNYALYPHMTVYKNIEYGLKIKKVPKQEREEIISNVLKMVELTDHVNKRPAQLSGGQRQRVALARAIVKRPHAFLMDEPLSNLDAKLRNQMRQELIELHRQLKTTFLYVTHDQVEAMSMGSYIIIMNQGEIMQQGTPKEIYTNPANLFVAQFIGSPPTNIIEFDEMYLGIRPEEIGLAKTNNINNDVIIRGKILTQEQLGGETIYRVNTNIGKINIKTQSCWDEIGEDVYAHFSYDKLMVFDKQGNRVEKDDNIMEAIKKINNEQINEKELVYS</sequence>
<gene>
    <name evidence="8" type="ORF">BN000_01331</name>
</gene>
<accession>A0A0U1NTP2</accession>
<dbReference type="PROSITE" id="PS00211">
    <property type="entry name" value="ABC_TRANSPORTER_1"/>
    <property type="match status" value="1"/>
</dbReference>
<feature type="domain" description="ABC transporter" evidence="7">
    <location>
        <begin position="4"/>
        <end position="234"/>
    </location>
</feature>
<reference evidence="9" key="1">
    <citation type="submission" date="2015-05" db="EMBL/GenBank/DDBJ databases">
        <authorList>
            <person name="Urmite Genomes"/>
        </authorList>
    </citation>
    <scope>NUCLEOTIDE SEQUENCE [LARGE SCALE GENOMIC DNA]</scope>
    <source>
        <strain evidence="9">LF1</strain>
    </source>
</reference>
<keyword evidence="1" id="KW-0813">Transport</keyword>
<dbReference type="SMART" id="SM00382">
    <property type="entry name" value="AAA"/>
    <property type="match status" value="1"/>
</dbReference>
<dbReference type="InterPro" id="IPR015855">
    <property type="entry name" value="ABC_transpr_MalK-like"/>
</dbReference>
<name>A0A0U1NTP2_9BACI</name>
<evidence type="ECO:0000256" key="6">
    <source>
        <dbReference type="ARBA" id="ARBA00023136"/>
    </source>
</evidence>
<keyword evidence="2" id="KW-1003">Cell membrane</keyword>
<evidence type="ECO:0000256" key="1">
    <source>
        <dbReference type="ARBA" id="ARBA00022448"/>
    </source>
</evidence>
<evidence type="ECO:0000313" key="9">
    <source>
        <dbReference type="Proteomes" id="UP000199087"/>
    </source>
</evidence>
<dbReference type="SUPFAM" id="SSF50331">
    <property type="entry name" value="MOP-like"/>
    <property type="match status" value="1"/>
</dbReference>
<dbReference type="GO" id="GO:0005524">
    <property type="term" value="F:ATP binding"/>
    <property type="evidence" value="ECO:0007669"/>
    <property type="project" value="UniProtKB-KW"/>
</dbReference>
<dbReference type="GO" id="GO:0008643">
    <property type="term" value="P:carbohydrate transport"/>
    <property type="evidence" value="ECO:0007669"/>
    <property type="project" value="InterPro"/>
</dbReference>
<dbReference type="Gene3D" id="2.40.50.100">
    <property type="match status" value="1"/>
</dbReference>
<evidence type="ECO:0000256" key="2">
    <source>
        <dbReference type="ARBA" id="ARBA00022475"/>
    </source>
</evidence>
<evidence type="ECO:0000256" key="5">
    <source>
        <dbReference type="ARBA" id="ARBA00022967"/>
    </source>
</evidence>
<dbReference type="SUPFAM" id="SSF52540">
    <property type="entry name" value="P-loop containing nucleoside triphosphate hydrolases"/>
    <property type="match status" value="1"/>
</dbReference>
<proteinExistence type="predicted"/>
<dbReference type="Proteomes" id="UP000199087">
    <property type="component" value="Unassembled WGS sequence"/>
</dbReference>
<dbReference type="InterPro" id="IPR027417">
    <property type="entry name" value="P-loop_NTPase"/>
</dbReference>
<dbReference type="AlphaFoldDB" id="A0A0U1NTP2"/>
<dbReference type="OrthoDB" id="9802264at2"/>
<dbReference type="GO" id="GO:0055052">
    <property type="term" value="C:ATP-binding cassette (ABC) transporter complex, substrate-binding subunit-containing"/>
    <property type="evidence" value="ECO:0007669"/>
    <property type="project" value="TreeGrafter"/>
</dbReference>
<evidence type="ECO:0000313" key="8">
    <source>
        <dbReference type="EMBL" id="CRK81429.1"/>
    </source>
</evidence>
<dbReference type="Gene3D" id="3.40.50.300">
    <property type="entry name" value="P-loop containing nucleotide triphosphate hydrolases"/>
    <property type="match status" value="1"/>
</dbReference>
<dbReference type="InterPro" id="IPR003593">
    <property type="entry name" value="AAA+_ATPase"/>
</dbReference>
<dbReference type="STRING" id="1499688.BN000_01331"/>
<dbReference type="RefSeq" id="WP_090632438.1">
    <property type="nucleotide sequence ID" value="NZ_CVRB01000001.1"/>
</dbReference>
<dbReference type="InterPro" id="IPR047641">
    <property type="entry name" value="ABC_transpr_MalK/UgpC-like"/>
</dbReference>
<dbReference type="PANTHER" id="PTHR43875">
    <property type="entry name" value="MALTODEXTRIN IMPORT ATP-BINDING PROTEIN MSMX"/>
    <property type="match status" value="1"/>
</dbReference>
<evidence type="ECO:0000259" key="7">
    <source>
        <dbReference type="PROSITE" id="PS50893"/>
    </source>
</evidence>
<dbReference type="InterPro" id="IPR008995">
    <property type="entry name" value="Mo/tungstate-bd_C_term_dom"/>
</dbReference>
<protein>
    <submittedName>
        <fullName evidence="8">Glycerol-3-phosphate ABC transporter ATP-binding protein</fullName>
    </submittedName>
</protein>
<keyword evidence="5" id="KW-1278">Translocase</keyword>
<keyword evidence="4 8" id="KW-0067">ATP-binding</keyword>
<dbReference type="InterPro" id="IPR003439">
    <property type="entry name" value="ABC_transporter-like_ATP-bd"/>
</dbReference>